<dbReference type="InterPro" id="IPR000160">
    <property type="entry name" value="GGDEF_dom"/>
</dbReference>
<dbReference type="GO" id="GO:0052621">
    <property type="term" value="F:diguanylate cyclase activity"/>
    <property type="evidence" value="ECO:0007669"/>
    <property type="project" value="UniProtKB-EC"/>
</dbReference>
<feature type="domain" description="GGDEF" evidence="5">
    <location>
        <begin position="465"/>
        <end position="597"/>
    </location>
</feature>
<dbReference type="Pfam" id="PF11845">
    <property type="entry name" value="Tll0287-like"/>
    <property type="match status" value="1"/>
</dbReference>
<dbReference type="CDD" id="cd01949">
    <property type="entry name" value="GGDEF"/>
    <property type="match status" value="1"/>
</dbReference>
<dbReference type="PANTHER" id="PTHR45138">
    <property type="entry name" value="REGULATORY COMPONENTS OF SENSORY TRANSDUCTION SYSTEM"/>
    <property type="match status" value="1"/>
</dbReference>
<dbReference type="Pfam" id="PF00990">
    <property type="entry name" value="GGDEF"/>
    <property type="match status" value="1"/>
</dbReference>
<reference evidence="6 7" key="1">
    <citation type="submission" date="2020-06" db="EMBL/GenBank/DDBJ databases">
        <title>High-quality draft genome of sulfate reducer Desulfobacter latus type strain AcrS2 isolated from marine sediment.</title>
        <authorList>
            <person name="Hoppe M."/>
            <person name="Larsen C.K."/>
            <person name="Marshall I.P.G."/>
            <person name="Schramm A."/>
            <person name="Marietou A.G."/>
        </authorList>
    </citation>
    <scope>NUCLEOTIDE SEQUENCE [LARGE SCALE GENOMIC DNA]</scope>
    <source>
        <strain evidence="6 7">AcRS2</strain>
    </source>
</reference>
<dbReference type="SUPFAM" id="SSF55073">
    <property type="entry name" value="Nucleotide cyclase"/>
    <property type="match status" value="1"/>
</dbReference>
<keyword evidence="4" id="KW-0472">Membrane</keyword>
<organism evidence="6 7">
    <name type="scientific">Desulfobacter latus</name>
    <dbReference type="NCBI Taxonomy" id="2292"/>
    <lineage>
        <taxon>Bacteria</taxon>
        <taxon>Pseudomonadati</taxon>
        <taxon>Thermodesulfobacteriota</taxon>
        <taxon>Desulfobacteria</taxon>
        <taxon>Desulfobacterales</taxon>
        <taxon>Desulfobacteraceae</taxon>
        <taxon>Desulfobacter</taxon>
    </lineage>
</organism>
<evidence type="ECO:0000256" key="4">
    <source>
        <dbReference type="SAM" id="Phobius"/>
    </source>
</evidence>
<dbReference type="AlphaFoldDB" id="A0A850TCA4"/>
<evidence type="ECO:0000313" key="6">
    <source>
        <dbReference type="EMBL" id="NWH06358.1"/>
    </source>
</evidence>
<dbReference type="EMBL" id="JACADJ010000071">
    <property type="protein sequence ID" value="NWH06358.1"/>
    <property type="molecule type" value="Genomic_DNA"/>
</dbReference>
<accession>A0A850TCA4</accession>
<gene>
    <name evidence="6" type="ORF">HXW94_15440</name>
</gene>
<dbReference type="RefSeq" id="WP_178367810.1">
    <property type="nucleotide sequence ID" value="NZ_JACADJ010000071.1"/>
</dbReference>
<evidence type="ECO:0000256" key="1">
    <source>
        <dbReference type="ARBA" id="ARBA00012528"/>
    </source>
</evidence>
<comment type="caution">
    <text evidence="6">The sequence shown here is derived from an EMBL/GenBank/DDBJ whole genome shotgun (WGS) entry which is preliminary data.</text>
</comment>
<dbReference type="NCBIfam" id="TIGR00254">
    <property type="entry name" value="GGDEF"/>
    <property type="match status" value="1"/>
</dbReference>
<keyword evidence="3" id="KW-0175">Coiled coil</keyword>
<name>A0A850TCA4_9BACT</name>
<feature type="transmembrane region" description="Helical" evidence="4">
    <location>
        <begin position="198"/>
        <end position="220"/>
    </location>
</feature>
<dbReference type="Proteomes" id="UP000553343">
    <property type="component" value="Unassembled WGS sequence"/>
</dbReference>
<evidence type="ECO:0000256" key="3">
    <source>
        <dbReference type="SAM" id="Coils"/>
    </source>
</evidence>
<proteinExistence type="predicted"/>
<dbReference type="Gene3D" id="3.30.450.290">
    <property type="match status" value="1"/>
</dbReference>
<dbReference type="InterPro" id="IPR029787">
    <property type="entry name" value="Nucleotide_cyclase"/>
</dbReference>
<comment type="catalytic activity">
    <reaction evidence="2">
        <text>2 GTP = 3',3'-c-di-GMP + 2 diphosphate</text>
        <dbReference type="Rhea" id="RHEA:24898"/>
        <dbReference type="ChEBI" id="CHEBI:33019"/>
        <dbReference type="ChEBI" id="CHEBI:37565"/>
        <dbReference type="ChEBI" id="CHEBI:58805"/>
        <dbReference type="EC" id="2.7.7.65"/>
    </reaction>
</comment>
<dbReference type="InterPro" id="IPR021796">
    <property type="entry name" value="Tll0287-like_dom"/>
</dbReference>
<feature type="coiled-coil region" evidence="3">
    <location>
        <begin position="399"/>
        <end position="430"/>
    </location>
</feature>
<dbReference type="SMART" id="SM00267">
    <property type="entry name" value="GGDEF"/>
    <property type="match status" value="1"/>
</dbReference>
<dbReference type="FunFam" id="3.30.70.270:FF:000001">
    <property type="entry name" value="Diguanylate cyclase domain protein"/>
    <property type="match status" value="1"/>
</dbReference>
<dbReference type="InterPro" id="IPR050469">
    <property type="entry name" value="Diguanylate_Cyclase"/>
</dbReference>
<feature type="coiled-coil region" evidence="3">
    <location>
        <begin position="234"/>
        <end position="261"/>
    </location>
</feature>
<keyword evidence="4" id="KW-1133">Transmembrane helix</keyword>
<dbReference type="InterPro" id="IPR043128">
    <property type="entry name" value="Rev_trsase/Diguanyl_cyclase"/>
</dbReference>
<feature type="transmembrane region" description="Helical" evidence="4">
    <location>
        <begin position="6"/>
        <end position="24"/>
    </location>
</feature>
<keyword evidence="7" id="KW-1185">Reference proteome</keyword>
<evidence type="ECO:0000259" key="5">
    <source>
        <dbReference type="PROSITE" id="PS50887"/>
    </source>
</evidence>
<sequence>MKKMIIGITLIWVLGVSLSLIWNFRKQEEYTLLQAARLHFEQIVLMREWNARMNGVYAPVSENLEPNAYLKDHLRDIETTDGLRLTKINPAMMTRQLSTLAMEKKGIQFHITSLNPIRPQNNPTAWEADALRLFEKGRTSFKEVVNENGERKYRYMEPLFVSRVCLKCHAKQGYREGEVRGGISITFPMKEDMSSWPLWFTHVLVLIIGVSGLTLFNFYLESHRQKVSTTQEYLDESVKNLELAQSKLDAIEQLLEMHDNLKNFITTAQYLTNLNFNQNIRSETRRIVKRMFSANLVCFAGKDETGEIRILSGMEKKQGFDKFPPKVLGHINDVLETEVLTTCRIEGQDPLSAVIFPLKTNTLINEVIIIGHKDMAEISKNMLEIYLGIAGLVETMIHRSLLNTQMIEANKNLEKIVEERTQELNAAYEKMTILANTDPLTKLFNRRNMQEKLDYAVTRYSRRKIPFTIVICDIDHFKTVNDQYGHDCGDYILTAISQTMRTALREQDILARWGGEEFLFLLPDTDLAGGRVAAEKIRGIIEKKQYIYKDTAVTISMTLGVCEFNDTMDIETCIIRADAALYKGKKSGRNRVCLADSGLGHQMGDQ</sequence>
<evidence type="ECO:0000256" key="2">
    <source>
        <dbReference type="ARBA" id="ARBA00034247"/>
    </source>
</evidence>
<dbReference type="EC" id="2.7.7.65" evidence="1"/>
<dbReference type="PROSITE" id="PS50887">
    <property type="entry name" value="GGDEF"/>
    <property type="match status" value="1"/>
</dbReference>
<dbReference type="PANTHER" id="PTHR45138:SF9">
    <property type="entry name" value="DIGUANYLATE CYCLASE DGCM-RELATED"/>
    <property type="match status" value="1"/>
</dbReference>
<protein>
    <recommendedName>
        <fullName evidence="1">diguanylate cyclase</fullName>
        <ecNumber evidence="1">2.7.7.65</ecNumber>
    </recommendedName>
</protein>
<evidence type="ECO:0000313" key="7">
    <source>
        <dbReference type="Proteomes" id="UP000553343"/>
    </source>
</evidence>
<keyword evidence="4" id="KW-0812">Transmembrane</keyword>
<dbReference type="Gene3D" id="3.30.70.270">
    <property type="match status" value="1"/>
</dbReference>